<dbReference type="InterPro" id="IPR019109">
    <property type="entry name" value="MamF_MmsF"/>
</dbReference>
<reference evidence="6 7" key="1">
    <citation type="submission" date="2020-08" db="EMBL/GenBank/DDBJ databases">
        <title>Genomic Encyclopedia of Type Strains, Phase IV (KMG-IV): sequencing the most valuable type-strain genomes for metagenomic binning, comparative biology and taxonomic classification.</title>
        <authorList>
            <person name="Goeker M."/>
        </authorList>
    </citation>
    <scope>NUCLEOTIDE SEQUENCE [LARGE SCALE GENOMIC DNA]</scope>
    <source>
        <strain evidence="6 7">DSM 17075</strain>
    </source>
</reference>
<dbReference type="Proteomes" id="UP000559598">
    <property type="component" value="Unassembled WGS sequence"/>
</dbReference>
<evidence type="ECO:0000256" key="5">
    <source>
        <dbReference type="SAM" id="Phobius"/>
    </source>
</evidence>
<keyword evidence="4 5" id="KW-0472">Membrane</keyword>
<evidence type="ECO:0000256" key="3">
    <source>
        <dbReference type="ARBA" id="ARBA00022989"/>
    </source>
</evidence>
<accession>A0A840DPV5</accession>
<keyword evidence="7" id="KW-1185">Reference proteome</keyword>
<dbReference type="Pfam" id="PF09685">
    <property type="entry name" value="MamF_MmsF"/>
    <property type="match status" value="1"/>
</dbReference>
<comment type="caution">
    <text evidence="6">The sequence shown here is derived from an EMBL/GenBank/DDBJ whole genome shotgun (WGS) entry which is preliminary data.</text>
</comment>
<organism evidence="6 7">
    <name type="scientific">Anoxybacteroides voinovskiense</name>
    <dbReference type="NCBI Taxonomy" id="230470"/>
    <lineage>
        <taxon>Bacteria</taxon>
        <taxon>Bacillati</taxon>
        <taxon>Bacillota</taxon>
        <taxon>Bacilli</taxon>
        <taxon>Bacillales</taxon>
        <taxon>Anoxybacillaceae</taxon>
        <taxon>Anoxybacteroides</taxon>
    </lineage>
</organism>
<name>A0A840DPV5_9BACL</name>
<comment type="subcellular location">
    <subcellularLocation>
        <location evidence="1">Membrane</location>
        <topology evidence="1">Multi-pass membrane protein</topology>
    </subcellularLocation>
</comment>
<evidence type="ECO:0000256" key="4">
    <source>
        <dbReference type="ARBA" id="ARBA00023136"/>
    </source>
</evidence>
<feature type="transmembrane region" description="Helical" evidence="5">
    <location>
        <begin position="6"/>
        <end position="29"/>
    </location>
</feature>
<feature type="transmembrane region" description="Helical" evidence="5">
    <location>
        <begin position="70"/>
        <end position="95"/>
    </location>
</feature>
<evidence type="ECO:0000313" key="6">
    <source>
        <dbReference type="EMBL" id="MBB4073713.1"/>
    </source>
</evidence>
<proteinExistence type="predicted"/>
<evidence type="ECO:0000256" key="2">
    <source>
        <dbReference type="ARBA" id="ARBA00022692"/>
    </source>
</evidence>
<sequence>MEGNKLIAALCYFSVLFAPFLFPLIVYFVTKHARVKQHAKASFLSHCIPAALFVVSAIVAIVLGMNQSDAFFGVWMLGALGGGLAHLIVAVWNIIKGIKVLQEPGGMYQ</sequence>
<evidence type="ECO:0000313" key="7">
    <source>
        <dbReference type="Proteomes" id="UP000559598"/>
    </source>
</evidence>
<protein>
    <submittedName>
        <fullName evidence="6">Tellurite resistance protein TehA-like permease</fullName>
    </submittedName>
</protein>
<dbReference type="AlphaFoldDB" id="A0A840DPV5"/>
<dbReference type="RefSeq" id="WP_183184051.1">
    <property type="nucleotide sequence ID" value="NZ_BMNP01000006.1"/>
</dbReference>
<evidence type="ECO:0000256" key="1">
    <source>
        <dbReference type="ARBA" id="ARBA00004141"/>
    </source>
</evidence>
<keyword evidence="2 5" id="KW-0812">Transmembrane</keyword>
<gene>
    <name evidence="6" type="ORF">GGR02_001475</name>
</gene>
<feature type="transmembrane region" description="Helical" evidence="5">
    <location>
        <begin position="41"/>
        <end position="64"/>
    </location>
</feature>
<dbReference type="EMBL" id="JACIDE010000008">
    <property type="protein sequence ID" value="MBB4073713.1"/>
    <property type="molecule type" value="Genomic_DNA"/>
</dbReference>
<keyword evidence="3 5" id="KW-1133">Transmembrane helix</keyword>